<dbReference type="Gene3D" id="2.130.10.10">
    <property type="entry name" value="YVTN repeat-like/Quinoprotein amine dehydrogenase"/>
    <property type="match status" value="2"/>
</dbReference>
<dbReference type="SUPFAM" id="SSF52172">
    <property type="entry name" value="CheY-like"/>
    <property type="match status" value="1"/>
</dbReference>
<dbReference type="FunFam" id="3.30.565.10:FF:000006">
    <property type="entry name" value="Sensor histidine kinase WalK"/>
    <property type="match status" value="1"/>
</dbReference>
<feature type="modified residue" description="4-aspartylphosphate" evidence="8">
    <location>
        <position position="1201"/>
    </location>
</feature>
<dbReference type="PANTHER" id="PTHR43547:SF2">
    <property type="entry name" value="HYBRID SIGNAL TRANSDUCTION HISTIDINE KINASE C"/>
    <property type="match status" value="1"/>
</dbReference>
<proteinExistence type="predicted"/>
<dbReference type="CDD" id="cd00082">
    <property type="entry name" value="HisKA"/>
    <property type="match status" value="1"/>
</dbReference>
<dbReference type="SMART" id="SM00388">
    <property type="entry name" value="HisKA"/>
    <property type="match status" value="1"/>
</dbReference>
<keyword evidence="9" id="KW-0472">Membrane</keyword>
<dbReference type="CDD" id="cd00075">
    <property type="entry name" value="HATPase"/>
    <property type="match status" value="1"/>
</dbReference>
<dbReference type="InterPro" id="IPR015943">
    <property type="entry name" value="WD40/YVTN_repeat-like_dom_sf"/>
</dbReference>
<keyword evidence="3 8" id="KW-0597">Phosphoprotein</keyword>
<dbReference type="Pfam" id="PF00072">
    <property type="entry name" value="Response_reg"/>
    <property type="match status" value="1"/>
</dbReference>
<dbReference type="EMBL" id="RCNR01000001">
    <property type="protein sequence ID" value="MUH34312.1"/>
    <property type="molecule type" value="Genomic_DNA"/>
</dbReference>
<sequence length="1406" mass="161063">MSGLKIKYSIFTTLKAYFKYPIGTKSVSGFMSKKVYSIFACLLFFLCLSAQESDLEFSQNYTISNGLAHNGVTSILEDSRGYIWVGTFEGLNRYDGYEFKTFKNTLDDDVFVSNRIRSLKEDSKGNIWIGTDEGISLYDYNLEKFTNIYSNQLAKKGVKGPVVRDIVINKKEGTIFCATEKYGILVFNDNYTLKEEHAPTAFYSNGAVEFYKSISIDDSTYLYATSVGLLSFNLKDHQFTKIVSNSISNCQSIMRVDDTTFLVTLRKGFAILAYAKTGKNYDYQITRNNLLPTENFNSSGFDHQNNLWLGTLNNGAIRINDIKSLYNDPDIDYSLFKFQSKQLRISCFLKTSNNRFWVASYDKGLFRFDLKKNPFKEFKGESPFEFGVSDRHLIQISALDNENVYLTKNQGGLALFNTKEAKFEPLPFTFEEKYKSKISSVYVDSKKRTWLKVAQVGYFRLNPDEDKPQLINTSSLPEFSEVESYRITEDKKGNIWLSTKVGVYKLSVDEEGLVTRIEALNDNPYFENFKMTLARFIYADPEHDFIWIGTAEDGLFRVNIKDEPLLKNAKVKHLRMDKKEGGLPNNFVSAITRTPDGSLWIGTEGAGICKVENSENEPLFIPYSEKDGLSNNVVKSINVDNAGNLWIATNIGLNKFYPKEKKFRKFGKEDGLPFEDFWYASGYLNNGTLVLAGLEGFSFFKPHSIKDAEALPILHFGDFKIFDKTVLPQDTINKRVLLSERLHNGQILDLKYNENVFTVEALSLHFTSPENHFLKYRLLPIDQNWLQTTSDQRMINYNGLQPGKYSLEVAASNSIGEWTTPKTLNIIISPPFWKTPLAYVVYALLTILILGTVLFYVIKVQSLRYNIQLEQIEKDKVKEVNAAKLRFFANISHELKTPLNLISSPVKLLSERYKDNIDSQEKLNIVARQSKKIGQLIDQIHDFERVDANLMEMDYSRFYFDEFIESIVPDFHFLAYNSHKRLQVISDASNIVISADRDKLEKVFNNLLSNAFKYTGTNDVITIKYVSEDKDLLVSVTDTGRGIDDDDLPHIFERFYQSRKRESVHSTGSGIGLAFSKKLVEMHYGYLEAFSEIGVGTTITVRLPVVKKESADDQATKEKAIISAENEVSSAETTMAKTEISKIKTSGDYSDNLIFYVEDVLDMRLYVSKVLSKFFKVKIFSNGRECLDAMEDQWPDLVISDIQMPVMNGLELCKRIKADIKTSHIPVILLTALDDIENQIQGIKDGADAYIKKPFDARQLVARTEALLENKKRLRERFKIGIPLTKDNNLNIRNDNAFLEKLYHLMAQNLDNQNLDMDQFARQLYLNRTHFYQKVKALTDKTPFEMLKMYRLKKAAELLVEQPELSVNEVYTMTGFKSRTHFSKLFKEMYHTTPGKYSSQSKDTSS</sequence>
<dbReference type="PROSITE" id="PS01124">
    <property type="entry name" value="HTH_ARAC_FAMILY_2"/>
    <property type="match status" value="1"/>
</dbReference>
<dbReference type="SUPFAM" id="SSF63829">
    <property type="entry name" value="Calcium-dependent phosphotriesterase"/>
    <property type="match status" value="2"/>
</dbReference>
<keyword evidence="7" id="KW-0804">Transcription</keyword>
<evidence type="ECO:0000256" key="8">
    <source>
        <dbReference type="PROSITE-ProRule" id="PRU00169"/>
    </source>
</evidence>
<dbReference type="InterPro" id="IPR001789">
    <property type="entry name" value="Sig_transdc_resp-reg_receiver"/>
</dbReference>
<dbReference type="InterPro" id="IPR011006">
    <property type="entry name" value="CheY-like_superfamily"/>
</dbReference>
<dbReference type="InterPro" id="IPR011110">
    <property type="entry name" value="Reg_prop"/>
</dbReference>
<dbReference type="InterPro" id="IPR036890">
    <property type="entry name" value="HATPase_C_sf"/>
</dbReference>
<dbReference type="InterPro" id="IPR005467">
    <property type="entry name" value="His_kinase_dom"/>
</dbReference>
<dbReference type="PANTHER" id="PTHR43547">
    <property type="entry name" value="TWO-COMPONENT HISTIDINE KINASE"/>
    <property type="match status" value="1"/>
</dbReference>
<evidence type="ECO:0000256" key="3">
    <source>
        <dbReference type="ARBA" id="ARBA00022553"/>
    </source>
</evidence>
<dbReference type="InterPro" id="IPR003661">
    <property type="entry name" value="HisK_dim/P_dom"/>
</dbReference>
<gene>
    <name evidence="13" type="ORF">D9O36_00510</name>
</gene>
<reference evidence="13 14" key="1">
    <citation type="journal article" date="2019" name="Mar. Drugs">
        <title>Comparative Genomics and CAZyme Genome Repertoires of Marine Zobellia amurskyensis KMM 3526(T) and Zobellia laminariae KMM 3676(T).</title>
        <authorList>
            <person name="Chernysheva N."/>
            <person name="Bystritskaya E."/>
            <person name="Stenkova A."/>
            <person name="Golovkin I."/>
            <person name="Nedashkovskaya O."/>
            <person name="Isaeva M."/>
        </authorList>
    </citation>
    <scope>NUCLEOTIDE SEQUENCE [LARGE SCALE GENOMIC DNA]</scope>
    <source>
        <strain evidence="13 14">KMM 3526</strain>
    </source>
</reference>
<evidence type="ECO:0000256" key="1">
    <source>
        <dbReference type="ARBA" id="ARBA00000085"/>
    </source>
</evidence>
<dbReference type="PRINTS" id="PR00344">
    <property type="entry name" value="BCTRLSENSOR"/>
</dbReference>
<feature type="transmembrane region" description="Helical" evidence="9">
    <location>
        <begin position="837"/>
        <end position="858"/>
    </location>
</feature>
<dbReference type="InterPro" id="IPR013783">
    <property type="entry name" value="Ig-like_fold"/>
</dbReference>
<dbReference type="Pfam" id="PF02518">
    <property type="entry name" value="HATPase_c"/>
    <property type="match status" value="1"/>
</dbReference>
<accession>A0A7X2ZQ34</accession>
<dbReference type="SUPFAM" id="SSF46689">
    <property type="entry name" value="Homeodomain-like"/>
    <property type="match status" value="1"/>
</dbReference>
<evidence type="ECO:0000313" key="13">
    <source>
        <dbReference type="EMBL" id="MUH34312.1"/>
    </source>
</evidence>
<evidence type="ECO:0000259" key="10">
    <source>
        <dbReference type="PROSITE" id="PS01124"/>
    </source>
</evidence>
<dbReference type="InterPro" id="IPR011123">
    <property type="entry name" value="Y_Y_Y"/>
</dbReference>
<dbReference type="SMART" id="SM00387">
    <property type="entry name" value="HATPase_c"/>
    <property type="match status" value="1"/>
</dbReference>
<dbReference type="Pfam" id="PF12833">
    <property type="entry name" value="HTH_18"/>
    <property type="match status" value="1"/>
</dbReference>
<evidence type="ECO:0000256" key="4">
    <source>
        <dbReference type="ARBA" id="ARBA00022679"/>
    </source>
</evidence>
<dbReference type="Pfam" id="PF07495">
    <property type="entry name" value="Y_Y_Y"/>
    <property type="match status" value="1"/>
</dbReference>
<evidence type="ECO:0000259" key="12">
    <source>
        <dbReference type="PROSITE" id="PS50110"/>
    </source>
</evidence>
<evidence type="ECO:0000256" key="7">
    <source>
        <dbReference type="ARBA" id="ARBA00023163"/>
    </source>
</evidence>
<dbReference type="SUPFAM" id="SSF55874">
    <property type="entry name" value="ATPase domain of HSP90 chaperone/DNA topoisomerase II/histidine kinase"/>
    <property type="match status" value="1"/>
</dbReference>
<comment type="catalytic activity">
    <reaction evidence="1">
        <text>ATP + protein L-histidine = ADP + protein N-phospho-L-histidine.</text>
        <dbReference type="EC" id="2.7.13.3"/>
    </reaction>
</comment>
<evidence type="ECO:0000259" key="11">
    <source>
        <dbReference type="PROSITE" id="PS50109"/>
    </source>
</evidence>
<keyword evidence="9" id="KW-0812">Transmembrane</keyword>
<evidence type="ECO:0000256" key="9">
    <source>
        <dbReference type="SAM" id="Phobius"/>
    </source>
</evidence>
<dbReference type="Gene3D" id="1.10.10.60">
    <property type="entry name" value="Homeodomain-like"/>
    <property type="match status" value="1"/>
</dbReference>
<keyword evidence="14" id="KW-1185">Reference proteome</keyword>
<dbReference type="SMART" id="SM00448">
    <property type="entry name" value="REC"/>
    <property type="match status" value="1"/>
</dbReference>
<dbReference type="Gene3D" id="2.60.40.10">
    <property type="entry name" value="Immunoglobulins"/>
    <property type="match status" value="1"/>
</dbReference>
<dbReference type="Gene3D" id="3.30.565.10">
    <property type="entry name" value="Histidine kinase-like ATPase, C-terminal domain"/>
    <property type="match status" value="1"/>
</dbReference>
<evidence type="ECO:0000256" key="6">
    <source>
        <dbReference type="ARBA" id="ARBA00023015"/>
    </source>
</evidence>
<dbReference type="Proteomes" id="UP000540519">
    <property type="component" value="Unassembled WGS sequence"/>
</dbReference>
<feature type="domain" description="Histidine kinase" evidence="11">
    <location>
        <begin position="890"/>
        <end position="1107"/>
    </location>
</feature>
<dbReference type="InterPro" id="IPR003594">
    <property type="entry name" value="HATPase_dom"/>
</dbReference>
<dbReference type="RefSeq" id="WP_155598414.1">
    <property type="nucleotide sequence ID" value="NZ_RCNR01000001.1"/>
</dbReference>
<dbReference type="InterPro" id="IPR004358">
    <property type="entry name" value="Sig_transdc_His_kin-like_C"/>
</dbReference>
<feature type="domain" description="HTH araC/xylS-type" evidence="10">
    <location>
        <begin position="1300"/>
        <end position="1400"/>
    </location>
</feature>
<protein>
    <recommendedName>
        <fullName evidence="2">histidine kinase</fullName>
        <ecNumber evidence="2">2.7.13.3</ecNumber>
    </recommendedName>
</protein>
<comment type="caution">
    <text evidence="13">The sequence shown here is derived from an EMBL/GenBank/DDBJ whole genome shotgun (WGS) entry which is preliminary data.</text>
</comment>
<dbReference type="Gene3D" id="1.10.287.130">
    <property type="match status" value="1"/>
</dbReference>
<dbReference type="PROSITE" id="PS50110">
    <property type="entry name" value="RESPONSE_REGULATORY"/>
    <property type="match status" value="1"/>
</dbReference>
<name>A0A7X2ZQ34_9FLAO</name>
<keyword evidence="6" id="KW-0805">Transcription regulation</keyword>
<dbReference type="EC" id="2.7.13.3" evidence="2"/>
<dbReference type="SMART" id="SM00342">
    <property type="entry name" value="HTH_ARAC"/>
    <property type="match status" value="1"/>
</dbReference>
<dbReference type="GO" id="GO:0043565">
    <property type="term" value="F:sequence-specific DNA binding"/>
    <property type="evidence" value="ECO:0007669"/>
    <property type="project" value="InterPro"/>
</dbReference>
<dbReference type="Gene3D" id="3.40.50.2300">
    <property type="match status" value="1"/>
</dbReference>
<organism evidence="13 14">
    <name type="scientific">Zobellia amurskyensis</name>
    <dbReference type="NCBI Taxonomy" id="248905"/>
    <lineage>
        <taxon>Bacteria</taxon>
        <taxon>Pseudomonadati</taxon>
        <taxon>Bacteroidota</taxon>
        <taxon>Flavobacteriia</taxon>
        <taxon>Flavobacteriales</taxon>
        <taxon>Flavobacteriaceae</taxon>
        <taxon>Zobellia</taxon>
    </lineage>
</organism>
<evidence type="ECO:0000256" key="2">
    <source>
        <dbReference type="ARBA" id="ARBA00012438"/>
    </source>
</evidence>
<evidence type="ECO:0000256" key="5">
    <source>
        <dbReference type="ARBA" id="ARBA00022777"/>
    </source>
</evidence>
<dbReference type="PROSITE" id="PS50109">
    <property type="entry name" value="HIS_KIN"/>
    <property type="match status" value="1"/>
</dbReference>
<dbReference type="GO" id="GO:0003700">
    <property type="term" value="F:DNA-binding transcription factor activity"/>
    <property type="evidence" value="ECO:0007669"/>
    <property type="project" value="InterPro"/>
</dbReference>
<dbReference type="GO" id="GO:0000155">
    <property type="term" value="F:phosphorelay sensor kinase activity"/>
    <property type="evidence" value="ECO:0007669"/>
    <property type="project" value="InterPro"/>
</dbReference>
<keyword evidence="5" id="KW-0418">Kinase</keyword>
<keyword evidence="9" id="KW-1133">Transmembrane helix</keyword>
<dbReference type="Pfam" id="PF00512">
    <property type="entry name" value="HisKA"/>
    <property type="match status" value="1"/>
</dbReference>
<dbReference type="Pfam" id="PF07494">
    <property type="entry name" value="Reg_prop"/>
    <property type="match status" value="4"/>
</dbReference>
<dbReference type="InterPro" id="IPR018060">
    <property type="entry name" value="HTH_AraC"/>
</dbReference>
<keyword evidence="4" id="KW-0808">Transferase</keyword>
<feature type="domain" description="Response regulatory" evidence="12">
    <location>
        <begin position="1153"/>
        <end position="1268"/>
    </location>
</feature>
<dbReference type="InterPro" id="IPR036097">
    <property type="entry name" value="HisK_dim/P_sf"/>
</dbReference>
<dbReference type="OrthoDB" id="9809670at2"/>
<dbReference type="SUPFAM" id="SSF47384">
    <property type="entry name" value="Homodimeric domain of signal transducing histidine kinase"/>
    <property type="match status" value="1"/>
</dbReference>
<dbReference type="InterPro" id="IPR009057">
    <property type="entry name" value="Homeodomain-like_sf"/>
</dbReference>
<evidence type="ECO:0000313" key="14">
    <source>
        <dbReference type="Proteomes" id="UP000540519"/>
    </source>
</evidence>